<sequence length="63" mass="7247">RPRRILEQDSLSRTCAVILSVASPTESRVHRKEMPKERRTLSVTVGQVFHNTHWTVFVQGTNC</sequence>
<organism evidence="1 2">
    <name type="scientific">Colletotrichum higginsianum (strain IMI 349063)</name>
    <name type="common">Crucifer anthracnose fungus</name>
    <dbReference type="NCBI Taxonomy" id="759273"/>
    <lineage>
        <taxon>Eukaryota</taxon>
        <taxon>Fungi</taxon>
        <taxon>Dikarya</taxon>
        <taxon>Ascomycota</taxon>
        <taxon>Pezizomycotina</taxon>
        <taxon>Sordariomycetes</taxon>
        <taxon>Hypocreomycetidae</taxon>
        <taxon>Glomerellales</taxon>
        <taxon>Glomerellaceae</taxon>
        <taxon>Colletotrichum</taxon>
        <taxon>Colletotrichum destructivum species complex</taxon>
    </lineage>
</organism>
<name>H1VTN4_COLHI</name>
<protein>
    <submittedName>
        <fullName evidence="1">Uncharacterized protein</fullName>
    </submittedName>
</protein>
<dbReference type="EMBL" id="CACQ02006213">
    <property type="protein sequence ID" value="CCF43592.1"/>
    <property type="molecule type" value="Genomic_DNA"/>
</dbReference>
<gene>
    <name evidence="1" type="ORF">CH063_13248</name>
</gene>
<feature type="non-terminal residue" evidence="1">
    <location>
        <position position="1"/>
    </location>
</feature>
<proteinExistence type="predicted"/>
<evidence type="ECO:0000313" key="2">
    <source>
        <dbReference type="Proteomes" id="UP000007174"/>
    </source>
</evidence>
<evidence type="ECO:0000313" key="1">
    <source>
        <dbReference type="EMBL" id="CCF43592.1"/>
    </source>
</evidence>
<dbReference type="HOGENOM" id="CLU_2891966_0_0_1"/>
<accession>H1VTN4</accession>
<reference evidence="2" key="1">
    <citation type="journal article" date="2012" name="Nat. Genet.">
        <title>Lifestyle transitions in plant pathogenic Colletotrichum fungi deciphered by genome and transcriptome analyses.</title>
        <authorList>
            <person name="O'Connell R.J."/>
            <person name="Thon M.R."/>
            <person name="Hacquard S."/>
            <person name="Amyotte S.G."/>
            <person name="Kleemann J."/>
            <person name="Torres M.F."/>
            <person name="Damm U."/>
            <person name="Buiate E.A."/>
            <person name="Epstein L."/>
            <person name="Alkan N."/>
            <person name="Altmueller J."/>
            <person name="Alvarado-Balderrama L."/>
            <person name="Bauser C.A."/>
            <person name="Becker C."/>
            <person name="Birren B.W."/>
            <person name="Chen Z."/>
            <person name="Choi J."/>
            <person name="Crouch J.A."/>
            <person name="Duvick J.P."/>
            <person name="Farman M.A."/>
            <person name="Gan P."/>
            <person name="Heiman D."/>
            <person name="Henrissat B."/>
            <person name="Howard R.J."/>
            <person name="Kabbage M."/>
            <person name="Koch C."/>
            <person name="Kracher B."/>
            <person name="Kubo Y."/>
            <person name="Law A.D."/>
            <person name="Lebrun M.-H."/>
            <person name="Lee Y.-H."/>
            <person name="Miyara I."/>
            <person name="Moore N."/>
            <person name="Neumann U."/>
            <person name="Nordstroem K."/>
            <person name="Panaccione D.G."/>
            <person name="Panstruga R."/>
            <person name="Place M."/>
            <person name="Proctor R.H."/>
            <person name="Prusky D."/>
            <person name="Rech G."/>
            <person name="Reinhardt R."/>
            <person name="Rollins J.A."/>
            <person name="Rounsley S."/>
            <person name="Schardl C.L."/>
            <person name="Schwartz D.C."/>
            <person name="Shenoy N."/>
            <person name="Shirasu K."/>
            <person name="Sikhakolli U.R."/>
            <person name="Stueber K."/>
            <person name="Sukno S.A."/>
            <person name="Sweigard J.A."/>
            <person name="Takano Y."/>
            <person name="Takahara H."/>
            <person name="Trail F."/>
            <person name="van der Does H.C."/>
            <person name="Voll L.M."/>
            <person name="Will I."/>
            <person name="Young S."/>
            <person name="Zeng Q."/>
            <person name="Zhang J."/>
            <person name="Zhou S."/>
            <person name="Dickman M.B."/>
            <person name="Schulze-Lefert P."/>
            <person name="Ver Loren van Themaat E."/>
            <person name="Ma L.-J."/>
            <person name="Vaillancourt L.J."/>
        </authorList>
    </citation>
    <scope>NUCLEOTIDE SEQUENCE [LARGE SCALE GENOMIC DNA]</scope>
    <source>
        <strain evidence="2">IMI 349063</strain>
    </source>
</reference>
<dbReference type="Proteomes" id="UP000007174">
    <property type="component" value="Unassembled WGS sequence"/>
</dbReference>
<dbReference type="AlphaFoldDB" id="H1VTN4"/>